<comment type="caution">
    <text evidence="1">The sequence shown here is derived from an EMBL/GenBank/DDBJ whole genome shotgun (WGS) entry which is preliminary data.</text>
</comment>
<organism evidence="1 2">
    <name type="scientific">Polyangium spumosum</name>
    <dbReference type="NCBI Taxonomy" id="889282"/>
    <lineage>
        <taxon>Bacteria</taxon>
        <taxon>Pseudomonadati</taxon>
        <taxon>Myxococcota</taxon>
        <taxon>Polyangia</taxon>
        <taxon>Polyangiales</taxon>
        <taxon>Polyangiaceae</taxon>
        <taxon>Polyangium</taxon>
    </lineage>
</organism>
<dbReference type="OrthoDB" id="5512825at2"/>
<name>A0A6N7Q012_9BACT</name>
<reference evidence="1 2" key="1">
    <citation type="submission" date="2019-10" db="EMBL/GenBank/DDBJ databases">
        <title>A soil myxobacterium in the family Polyangiaceae.</title>
        <authorList>
            <person name="Li Y."/>
            <person name="Wang J."/>
        </authorList>
    </citation>
    <scope>NUCLEOTIDE SEQUENCE [LARGE SCALE GENOMIC DNA]</scope>
    <source>
        <strain evidence="1 2">DSM 14734</strain>
    </source>
</reference>
<accession>A0A6N7Q012</accession>
<dbReference type="AlphaFoldDB" id="A0A6N7Q012"/>
<sequence>MKEQNKNRLSTITGRYAARQREKAAPDRCAFDAAFVEARERVLRPVFEDFAAELRAAGHEAIVVDDGAKETPSIELVLGIGGAKPKAEGDRVAFVVITRRPTPEVLAYLVVRPPPLDLLRYASPSAITAGEVEQVLIDAIEHIFACHSV</sequence>
<dbReference type="RefSeq" id="WP_153821096.1">
    <property type="nucleotide sequence ID" value="NZ_WJIE01000005.1"/>
</dbReference>
<proteinExistence type="predicted"/>
<evidence type="ECO:0000313" key="2">
    <source>
        <dbReference type="Proteomes" id="UP000440224"/>
    </source>
</evidence>
<keyword evidence="2" id="KW-1185">Reference proteome</keyword>
<protein>
    <submittedName>
        <fullName evidence="1">Uncharacterized protein</fullName>
    </submittedName>
</protein>
<dbReference type="Proteomes" id="UP000440224">
    <property type="component" value="Unassembled WGS sequence"/>
</dbReference>
<gene>
    <name evidence="1" type="ORF">GF068_20535</name>
</gene>
<evidence type="ECO:0000313" key="1">
    <source>
        <dbReference type="EMBL" id="MRG94291.1"/>
    </source>
</evidence>
<dbReference type="EMBL" id="WJIE01000005">
    <property type="protein sequence ID" value="MRG94291.1"/>
    <property type="molecule type" value="Genomic_DNA"/>
</dbReference>